<organism evidence="1 2">
    <name type="scientific">Qipengyuania marisflavi</name>
    <dbReference type="NCBI Taxonomy" id="2486356"/>
    <lineage>
        <taxon>Bacteria</taxon>
        <taxon>Pseudomonadati</taxon>
        <taxon>Pseudomonadota</taxon>
        <taxon>Alphaproteobacteria</taxon>
        <taxon>Sphingomonadales</taxon>
        <taxon>Erythrobacteraceae</taxon>
        <taxon>Qipengyuania</taxon>
    </lineage>
</organism>
<dbReference type="PANTHER" id="PTHR47572:SF4">
    <property type="entry name" value="LACTONASE DRP35"/>
    <property type="match status" value="1"/>
</dbReference>
<comment type="caution">
    <text evidence="1">The sequence shown here is derived from an EMBL/GenBank/DDBJ whole genome shotgun (WGS) entry which is preliminary data.</text>
</comment>
<accession>A0A5S3P7R2</accession>
<sequence length="290" mass="30384">MRRLVPILMAAMLAACGGRGDEAAIVLYDNSFSVAIIADNSDGITSPDGLLWADGVLYIADEGGSAIRKLEGAVLTTLADKSSGIISPEDLRLSADGTLYFTDDSAGGLWRVTPRGAERVAGSEGMSESEGIAVDPAGGVDVGDGASGRVFHVSENGVSEELIAARMSKPESMVRAPDGSLFVADNRTDHLYRFTAGEARREIMLPSDLSPESIALHGSTLWITDSSNGRLYRMEQDGEPETVALFLADFANINGIAAAPNGRIFISIQSDLSAGEGYIVALSPTAASKR</sequence>
<dbReference type="InterPro" id="IPR051262">
    <property type="entry name" value="SMP-30/CGR1_Lactonase"/>
</dbReference>
<evidence type="ECO:0000313" key="2">
    <source>
        <dbReference type="Proteomes" id="UP000309668"/>
    </source>
</evidence>
<keyword evidence="2" id="KW-1185">Reference proteome</keyword>
<dbReference type="RefSeq" id="WP_138617208.1">
    <property type="nucleotide sequence ID" value="NZ_VCAO01000002.1"/>
</dbReference>
<dbReference type="EMBL" id="VCAO01000002">
    <property type="protein sequence ID" value="TMM49072.1"/>
    <property type="molecule type" value="Genomic_DNA"/>
</dbReference>
<reference evidence="1 2" key="1">
    <citation type="submission" date="2019-05" db="EMBL/GenBank/DDBJ databases">
        <title>Erythrobacter marisflavi sp. nov., isolated from isolated from water of an estuary environment.</title>
        <authorList>
            <person name="Yoon J.-H."/>
        </authorList>
    </citation>
    <scope>NUCLEOTIDE SEQUENCE [LARGE SCALE GENOMIC DNA]</scope>
    <source>
        <strain evidence="1 2">KEM-5</strain>
    </source>
</reference>
<dbReference type="SUPFAM" id="SSF63829">
    <property type="entry name" value="Calcium-dependent phosphotriesterase"/>
    <property type="match status" value="1"/>
</dbReference>
<dbReference type="Proteomes" id="UP000309668">
    <property type="component" value="Unassembled WGS sequence"/>
</dbReference>
<gene>
    <name evidence="1" type="ORF">FEV51_06815</name>
</gene>
<dbReference type="Gene3D" id="2.120.10.30">
    <property type="entry name" value="TolB, C-terminal domain"/>
    <property type="match status" value="1"/>
</dbReference>
<dbReference type="PROSITE" id="PS51257">
    <property type="entry name" value="PROKAR_LIPOPROTEIN"/>
    <property type="match status" value="1"/>
</dbReference>
<evidence type="ECO:0000313" key="1">
    <source>
        <dbReference type="EMBL" id="TMM49072.1"/>
    </source>
</evidence>
<proteinExistence type="predicted"/>
<dbReference type="PANTHER" id="PTHR47572">
    <property type="entry name" value="LIPOPROTEIN-RELATED"/>
    <property type="match status" value="1"/>
</dbReference>
<dbReference type="InterPro" id="IPR011042">
    <property type="entry name" value="6-blade_b-propeller_TolB-like"/>
</dbReference>
<dbReference type="AlphaFoldDB" id="A0A5S3P7R2"/>
<name>A0A5S3P7R2_9SPHN</name>
<protein>
    <recommendedName>
        <fullName evidence="3">SMP-30/Gluconolactonase/LRE-like region domain-containing protein</fullName>
    </recommendedName>
</protein>
<dbReference type="OrthoDB" id="30052at2"/>
<evidence type="ECO:0008006" key="3">
    <source>
        <dbReference type="Google" id="ProtNLM"/>
    </source>
</evidence>